<dbReference type="RefSeq" id="WP_310885244.1">
    <property type="nucleotide sequence ID" value="NZ_CP121646.1"/>
</dbReference>
<dbReference type="Proteomes" id="UP001221546">
    <property type="component" value="Chromosome"/>
</dbReference>
<reference evidence="1 2" key="1">
    <citation type="submission" date="2023-04" db="EMBL/GenBank/DDBJ databases">
        <title>Australian commercial rhizobial inoculants.</title>
        <authorList>
            <person name="Kohlmeier M.G."/>
            <person name="O'Hara G.W."/>
            <person name="Colombi E."/>
            <person name="Ramsay J.P."/>
            <person name="Terpolilli J."/>
        </authorList>
    </citation>
    <scope>NUCLEOTIDE SEQUENCE [LARGE SCALE GENOMIC DNA]</scope>
    <source>
        <strain evidence="1 2">CB627</strain>
    </source>
</reference>
<evidence type="ECO:0000313" key="2">
    <source>
        <dbReference type="Proteomes" id="UP001221546"/>
    </source>
</evidence>
<dbReference type="EMBL" id="CP121646">
    <property type="protein sequence ID" value="WFU62581.1"/>
    <property type="molecule type" value="Genomic_DNA"/>
</dbReference>
<sequence>MDAAVVEVILRIMPVEDAEISKVAKRPKVIKILALATFALDHGSLQAKLAARTAAT</sequence>
<protein>
    <recommendedName>
        <fullName evidence="3">Transposase</fullName>
    </recommendedName>
</protein>
<evidence type="ECO:0008006" key="3">
    <source>
        <dbReference type="Google" id="ProtNLM"/>
    </source>
</evidence>
<evidence type="ECO:0000313" key="1">
    <source>
        <dbReference type="EMBL" id="WFU62581.1"/>
    </source>
</evidence>
<organism evidence="1 2">
    <name type="scientific">Bradyrhizobium brasilense</name>
    <dbReference type="NCBI Taxonomy" id="1419277"/>
    <lineage>
        <taxon>Bacteria</taxon>
        <taxon>Pseudomonadati</taxon>
        <taxon>Pseudomonadota</taxon>
        <taxon>Alphaproteobacteria</taxon>
        <taxon>Hyphomicrobiales</taxon>
        <taxon>Nitrobacteraceae</taxon>
        <taxon>Bradyrhizobium</taxon>
    </lineage>
</organism>
<gene>
    <name evidence="1" type="ORF">QA636_34755</name>
</gene>
<name>A0ABY8JDQ2_9BRAD</name>
<proteinExistence type="predicted"/>
<accession>A0ABY8JDQ2</accession>
<keyword evidence="2" id="KW-1185">Reference proteome</keyword>